<proteinExistence type="predicted"/>
<organism evidence="1 2">
    <name type="scientific">Janibacter limosus</name>
    <dbReference type="NCBI Taxonomy" id="53458"/>
    <lineage>
        <taxon>Bacteria</taxon>
        <taxon>Bacillati</taxon>
        <taxon>Actinomycetota</taxon>
        <taxon>Actinomycetes</taxon>
        <taxon>Micrococcales</taxon>
        <taxon>Intrasporangiaceae</taxon>
        <taxon>Janibacter</taxon>
    </lineage>
</organism>
<sequence length="194" mass="20803">MTDVTRPAEPITALRAEGRGGLSRILGWAMWDWGSQPFNTVITTFVFAVYLTSESFGSTNTTSTALAISTAVSGLLVALLAPVLGQNSDRSGRGVRNLRIQTWILAALSAALFFVRPEPAFLVVGLVLLGAGSIISEIASVNYNASIEQVASPAQRGSGLRLRLGDGLPWRHPRPAAHLLPLHPARRGPLRRDR</sequence>
<dbReference type="EMBL" id="CP087977">
    <property type="protein sequence ID" value="UUZ46164.1"/>
    <property type="molecule type" value="Genomic_DNA"/>
</dbReference>
<evidence type="ECO:0000313" key="2">
    <source>
        <dbReference type="Proteomes" id="UP001059663"/>
    </source>
</evidence>
<dbReference type="Proteomes" id="UP001059663">
    <property type="component" value="Chromosome"/>
</dbReference>
<name>A0AC61U802_9MICO</name>
<evidence type="ECO:0000313" key="1">
    <source>
        <dbReference type="EMBL" id="UUZ46164.1"/>
    </source>
</evidence>
<accession>A0AC61U802</accession>
<reference evidence="1" key="1">
    <citation type="submission" date="2021-11" db="EMBL/GenBank/DDBJ databases">
        <title>Study of the species diversity of bacterial strains isolated from a unique natural object - Shulgan-Tash cave (Bashkiria).</title>
        <authorList>
            <person name="Sazanova A.L."/>
            <person name="Chirak E.R."/>
            <person name="Safronova V.I."/>
        </authorList>
    </citation>
    <scope>NUCLEOTIDE SEQUENCE</scope>
    <source>
        <strain evidence="1">P1</strain>
    </source>
</reference>
<gene>
    <name evidence="1" type="ORF">LP422_10370</name>
</gene>
<protein>
    <submittedName>
        <fullName evidence="1">Uncharacterized protein</fullName>
    </submittedName>
</protein>